<organism evidence="1 2">
    <name type="scientific">Lysobacter soli</name>
    <dbReference type="NCBI Taxonomy" id="453783"/>
    <lineage>
        <taxon>Bacteria</taxon>
        <taxon>Pseudomonadati</taxon>
        <taxon>Pseudomonadota</taxon>
        <taxon>Gammaproteobacteria</taxon>
        <taxon>Lysobacterales</taxon>
        <taxon>Lysobacteraceae</taxon>
        <taxon>Lysobacter</taxon>
    </lineage>
</organism>
<dbReference type="RefSeq" id="WP_115844667.1">
    <property type="nucleotide sequence ID" value="NZ_CP183976.1"/>
</dbReference>
<dbReference type="EMBL" id="QTJR01000018">
    <property type="protein sequence ID" value="RDY65442.1"/>
    <property type="molecule type" value="Genomic_DNA"/>
</dbReference>
<dbReference type="AlphaFoldDB" id="A0A3D8V7Q4"/>
<comment type="caution">
    <text evidence="1">The sequence shown here is derived from an EMBL/GenBank/DDBJ whole genome shotgun (WGS) entry which is preliminary data.</text>
</comment>
<evidence type="ECO:0000313" key="2">
    <source>
        <dbReference type="Proteomes" id="UP000256829"/>
    </source>
</evidence>
<accession>A0A3D8V7Q4</accession>
<dbReference type="Proteomes" id="UP000256829">
    <property type="component" value="Unassembled WGS sequence"/>
</dbReference>
<reference evidence="1 2" key="1">
    <citation type="submission" date="2018-08" db="EMBL/GenBank/DDBJ databases">
        <title>Lysobacter soli KCTC 22011, whole genome shotgun sequence.</title>
        <authorList>
            <person name="Zhang X."/>
            <person name="Feng G."/>
            <person name="Zhu H."/>
        </authorList>
    </citation>
    <scope>NUCLEOTIDE SEQUENCE [LARGE SCALE GENOMIC DNA]</scope>
    <source>
        <strain evidence="1 2">KCTC 22011</strain>
    </source>
</reference>
<sequence>MSAFDPKRTIDMLFVSSYPKMATAMLLGLLIWCFGPGSLAVARTLGGPATKANTPHDGLLAREQALARAREVAVTDGRDLERYELDTFGDELTEDRSEWVFVFRCKPAPAPPGCHFMVVVDRRTGESQLFPGE</sequence>
<evidence type="ECO:0000313" key="1">
    <source>
        <dbReference type="EMBL" id="RDY65442.1"/>
    </source>
</evidence>
<protein>
    <submittedName>
        <fullName evidence="1">Uncharacterized protein</fullName>
    </submittedName>
</protein>
<proteinExistence type="predicted"/>
<name>A0A3D8V7Q4_9GAMM</name>
<keyword evidence="2" id="KW-1185">Reference proteome</keyword>
<gene>
    <name evidence="1" type="ORF">DX912_17190</name>
</gene>